<name>A0ABW1ZZB8_9GAMM</name>
<dbReference type="PANTHER" id="PTHR30469">
    <property type="entry name" value="MULTIDRUG RESISTANCE PROTEIN MDTA"/>
    <property type="match status" value="1"/>
</dbReference>
<evidence type="ECO:0000313" key="2">
    <source>
        <dbReference type="Proteomes" id="UP001596422"/>
    </source>
</evidence>
<dbReference type="EMBL" id="JBHSWE010000001">
    <property type="protein sequence ID" value="MFC6670575.1"/>
    <property type="molecule type" value="Genomic_DNA"/>
</dbReference>
<proteinExistence type="predicted"/>
<dbReference type="Gene3D" id="2.40.30.170">
    <property type="match status" value="1"/>
</dbReference>
<dbReference type="Proteomes" id="UP001596422">
    <property type="component" value="Unassembled WGS sequence"/>
</dbReference>
<dbReference type="Gene3D" id="2.40.50.100">
    <property type="match status" value="1"/>
</dbReference>
<accession>A0ABW1ZZB8</accession>
<protein>
    <submittedName>
        <fullName evidence="1">Efflux RND transporter periplasmic adaptor subunit</fullName>
    </submittedName>
</protein>
<dbReference type="SUPFAM" id="SSF111369">
    <property type="entry name" value="HlyD-like secretion proteins"/>
    <property type="match status" value="1"/>
</dbReference>
<organism evidence="1 2">
    <name type="scientific">Marinobacterium aestuariivivens</name>
    <dbReference type="NCBI Taxonomy" id="1698799"/>
    <lineage>
        <taxon>Bacteria</taxon>
        <taxon>Pseudomonadati</taxon>
        <taxon>Pseudomonadota</taxon>
        <taxon>Gammaproteobacteria</taxon>
        <taxon>Oceanospirillales</taxon>
        <taxon>Oceanospirillaceae</taxon>
        <taxon>Marinobacterium</taxon>
    </lineage>
</organism>
<comment type="caution">
    <text evidence="1">The sequence shown here is derived from an EMBL/GenBank/DDBJ whole genome shotgun (WGS) entry which is preliminary data.</text>
</comment>
<gene>
    <name evidence="1" type="ORF">ACFQDL_11105</name>
</gene>
<keyword evidence="2" id="KW-1185">Reference proteome</keyword>
<reference evidence="2" key="1">
    <citation type="journal article" date="2019" name="Int. J. Syst. Evol. Microbiol.">
        <title>The Global Catalogue of Microorganisms (GCM) 10K type strain sequencing project: providing services to taxonomists for standard genome sequencing and annotation.</title>
        <authorList>
            <consortium name="The Broad Institute Genomics Platform"/>
            <consortium name="The Broad Institute Genome Sequencing Center for Infectious Disease"/>
            <person name="Wu L."/>
            <person name="Ma J."/>
        </authorList>
    </citation>
    <scope>NUCLEOTIDE SEQUENCE [LARGE SCALE GENOMIC DNA]</scope>
    <source>
        <strain evidence="2">NBRC 111756</strain>
    </source>
</reference>
<dbReference type="PANTHER" id="PTHR30469:SF12">
    <property type="entry name" value="MULTIDRUG RESISTANCE PROTEIN MDTA"/>
    <property type="match status" value="1"/>
</dbReference>
<dbReference type="Gene3D" id="1.10.287.470">
    <property type="entry name" value="Helix hairpin bin"/>
    <property type="match status" value="1"/>
</dbReference>
<sequence length="204" mass="22765">MQSAEASLRQAELNLERTRIRAPYAGRVLSKQVDVGQVVGSGTVLGEIYAIDYVEIRLPLKNRDLGFIELPEAYRFDAGAPAELPRVTLNSSLVEEQQWQGHVVRTEGAIDTSSQQLHVVATIDDPYGLKARGRQPLKINQYVTAEIEGRRLASALIIPNRVLYQGSFVYLVRRVCCVARRSKSCGKTAKRRWSAPDSRPATSW</sequence>
<evidence type="ECO:0000313" key="1">
    <source>
        <dbReference type="EMBL" id="MFC6670575.1"/>
    </source>
</evidence>
<dbReference type="RefSeq" id="WP_379909080.1">
    <property type="nucleotide sequence ID" value="NZ_JBHSWE010000001.1"/>
</dbReference>